<sequence>MMMNRCNTKPYCGLLHLRNFSLFLLSLFAVLTCFNVCLNTAAAAAAANEGKAVVDPSEPLINVPFRITASFLKQGQNLYLSRDSTCDTSQVTGSICTLPASRTCDFTISDASVGINAQYESEVPLLYLCSSAFSSSVPIQTVQLSVIDVMPRFVMTGSAFRVTVNNATPLETVIGFFYDDDCKNSVSGMPPVVLGADRQLSLTVSTGDVIRLCARVPLTVPGPNGDSLSSYLPAATLLVVRPFTVNKTQVLRYTKEEFRLSPFSQIPVASFSQSSHCIPLGQDPVSGYMLQQVVLPIQVPKGNYYLCTGLAYYKEKRLYVPSDNQVVVKAYGLQPHTMYTSLSTTITLTLDANTPSSGVMSTALFSSPGCENDNVIPWSSTTKTWTVSSSGIYYACVKGDTSSAPAAMAANITVMDPPMASLSRTPAIRGLPLTVTLSGRVLSNPGIITVGLSLTSTCSKLVASGVTTATGNVATFRVPADALAKMTLCISTPLASTSNGNDNDDMDQGYTYARSTITTQEYNISYGPLFAGIPGTITLDPTVRFDAGTTGIFALGSCDNATSKSFSMDGVSLNNVVFESAGQYLLCVNVAASSSSSSSKESSYTPIGNVFVYGPLNLSPYSLVVGVLTNVQVSLIPPTAPVRIMTSDDCNGVPLVEGTANNAGEVTLKVSYDKEVNLTVCVGYRGSNAQGGWNVRSVGKLPVTQVTLLPKAIITSQVNRVNFIVPDKISLTGLQAFVVSAEGGSCANPPLSSPESKMSVIIPTDGRAYILFTPSTSTTTWMVCLSTTSTVFNSVGTITAVSPLDVISGSSDNALDLPARIKLGGSSLKVLKPTRFFITDIPKSCARAESKAPPLYAEGVMDASTGEVSAFLMKNEGNFTLCVGWQDGENQFFVYGASIQVEKFKTLSRYAIRESKNNLTAFPLQEGATLFLVACSPASVCNSPITATVCKQASKRYFTSPLVPLTGAAVGQYVLCQEDAKDGSIVAAESLIDVVNPFMVTFAENEVRQYKPVSITVSGGDMNTRSESIIISTMPPGVNCGASHPDREEFTFTPSKPTGNITITKIEPYMEGVQLCLGVSTYDVLSVAVFNLLSYMTPATIITDRKVSVRSGMWETGVVVKLTATNDCTGNVMNSSPVLIHNYVSELFVEGCASTNTDLTKVYYCESKDGMNAYELRGMMRLIRLKNCTPDKPSVITPITVPPSQTINDYGIDTTQLMNPVLSRTSDCLQLVTLNENAGYTPSYDDTTRFFVCVNAKGDPAYLFTTDTPTLSVINHLALPTSIPSRLSASVGVAMMTVLQLNYNTGTSNTYLSDSAKCDSTIAKTPDLGREPPRAQLILTGVSGIKYVCVVRRTSTSTSETKPVSRLLVVNPPQATKLDPALVRGAPFHATLQVITMDGQPPTYSLVPGADSGYAVAPFYTSSFRGIYLSGDACRSVLSGTEVNYVLGSGRVAIPTNSIDSSVTSFSLCAGTPAGNLTVETGISLSTNIIFPSQFVLGADLEVYIPLSPTTVFHLRRNNDCSGPEIVPSFSTNEEGRGNLSFKLPSGAGLPPSGEWTLCEEQAPSQVVSDLTRMHYKVEKALVDSLRPLTTIQAFDPVYFNVRGTNIIVGVPSVAMLLDRLTADNLLPGFSTDRSCVNRGETYGSWHLLNGATPTDSTRISIDAKEPVNPIYMCATTPINNTVVSLPTNGGFNFLVSTVSLPSIVPRCEPLPLDSCALPGSPPPTASLIVIKGDCCNVADRGNVVGRATQTADGHCALSMDPRRLNAFPPSTNFAVCAVDTADMSYCATLGQVRADEKKCSDEASSTQSLATGTRIAIGILSAVLALLIIAAIVWLVLRCRRTKKDNEKHAIGPAAMNPLMVEGPLMLNLRGTSEDYRTITISPSTDRATHSLSPPGIDMRLWEEGEHDIRDQLALQEARDRYHMRLVFTEGLERLRVAEKERDLLFELSGDDEGEDERNGNCFSYNNNKDDYNSNSDYSSRVAPIAVGRVASAPPAEELNHTYLPHPPVEIPINGTSGAAVRAVAGVVVEEGPLSPSPVPHNPHDASSPGSSFGTISYTTTQRFHDECRFTLENEAVRRQRILNWEEEELHTIIDNEFNDYVRLQQSLAPPPPPPVSEVVVLPFTAAFTEVAVANDDHPEEQEEDDEDDIYDAPDIPAPLVKYNNLTTESGTTAVAINDDVTEEEVYNTPSGCTGEGEEMASGDTIFSGSIPSLSKPKGGRADFTSGEGTNEEEQEQEELKPTTPHGHKRRLGQEKTPEEGGGEEEEEEEQQQQQESHEQRKTKLKRQRKEKRVYTDPLSPPSTPPDIDDSTLSTEATMNKTSVLNESS</sequence>
<evidence type="ECO:0000256" key="1">
    <source>
        <dbReference type="SAM" id="MobiDB-lite"/>
    </source>
</evidence>
<reference evidence="3 4" key="1">
    <citation type="submission" date="2017-03" db="EMBL/GenBank/DDBJ databases">
        <title>An alternative strategy for trypanosome survival in the mammalian bloodstream revealed through genome and transcriptome analysis of the ubiquitous bovine parasite Trypanosoma (Megatrypanum) theileri.</title>
        <authorList>
            <person name="Kelly S."/>
            <person name="Ivens A."/>
            <person name="Mott A."/>
            <person name="O'Neill E."/>
            <person name="Emms D."/>
            <person name="Macleod O."/>
            <person name="Voorheis P."/>
            <person name="Matthews J."/>
            <person name="Matthews K."/>
            <person name="Carrington M."/>
        </authorList>
    </citation>
    <scope>NUCLEOTIDE SEQUENCE [LARGE SCALE GENOMIC DNA]</scope>
    <source>
        <strain evidence="3">Edinburgh</strain>
    </source>
</reference>
<dbReference type="GeneID" id="39987859"/>
<comment type="caution">
    <text evidence="3">The sequence shown here is derived from an EMBL/GenBank/DDBJ whole genome shotgun (WGS) entry which is preliminary data.</text>
</comment>
<evidence type="ECO:0008006" key="5">
    <source>
        <dbReference type="Google" id="ProtNLM"/>
    </source>
</evidence>
<feature type="compositionally biased region" description="Basic residues" evidence="1">
    <location>
        <begin position="2284"/>
        <end position="2293"/>
    </location>
</feature>
<feature type="compositionally biased region" description="Acidic residues" evidence="1">
    <location>
        <begin position="2139"/>
        <end position="2153"/>
    </location>
</feature>
<evidence type="ECO:0000313" key="3">
    <source>
        <dbReference type="EMBL" id="ORC86596.1"/>
    </source>
</evidence>
<dbReference type="PANTHER" id="PTHR40738">
    <property type="entry name" value="MEMBRANE-ASSOCIATED PROTEIN"/>
    <property type="match status" value="1"/>
</dbReference>
<feature type="region of interest" description="Disordered" evidence="1">
    <location>
        <begin position="2135"/>
        <end position="2156"/>
    </location>
</feature>
<protein>
    <recommendedName>
        <fullName evidence="5">Membrane-associated protein</fullName>
    </recommendedName>
</protein>
<keyword evidence="4" id="KW-1185">Reference proteome</keyword>
<proteinExistence type="predicted"/>
<dbReference type="PANTHER" id="PTHR40738:SF1">
    <property type="entry name" value="MEMBRANE-ASSOCIATED PROTEIN"/>
    <property type="match status" value="1"/>
</dbReference>
<feature type="compositionally biased region" description="Acidic residues" evidence="1">
    <location>
        <begin position="2262"/>
        <end position="2272"/>
    </location>
</feature>
<evidence type="ECO:0000313" key="4">
    <source>
        <dbReference type="Proteomes" id="UP000192257"/>
    </source>
</evidence>
<dbReference type="RefSeq" id="XP_028880662.1">
    <property type="nucleotide sequence ID" value="XM_029028079.1"/>
</dbReference>
<dbReference type="OrthoDB" id="266420at2759"/>
<keyword evidence="2" id="KW-1133">Transmembrane helix</keyword>
<gene>
    <name evidence="3" type="ORF">TM35_000271860</name>
</gene>
<keyword evidence="2" id="KW-0472">Membrane</keyword>
<organism evidence="3 4">
    <name type="scientific">Trypanosoma theileri</name>
    <dbReference type="NCBI Taxonomy" id="67003"/>
    <lineage>
        <taxon>Eukaryota</taxon>
        <taxon>Discoba</taxon>
        <taxon>Euglenozoa</taxon>
        <taxon>Kinetoplastea</taxon>
        <taxon>Metakinetoplastina</taxon>
        <taxon>Trypanosomatida</taxon>
        <taxon>Trypanosomatidae</taxon>
        <taxon>Trypanosoma</taxon>
    </lineage>
</organism>
<feature type="transmembrane region" description="Helical" evidence="2">
    <location>
        <begin position="1816"/>
        <end position="1838"/>
    </location>
</feature>
<dbReference type="Proteomes" id="UP000192257">
    <property type="component" value="Unassembled WGS sequence"/>
</dbReference>
<dbReference type="EMBL" id="NBCO01000027">
    <property type="protein sequence ID" value="ORC86596.1"/>
    <property type="molecule type" value="Genomic_DNA"/>
</dbReference>
<accession>A0A1X0NPG0</accession>
<dbReference type="VEuPathDB" id="TriTrypDB:TM35_000271860"/>
<feature type="compositionally biased region" description="Polar residues" evidence="1">
    <location>
        <begin position="2317"/>
        <end position="2330"/>
    </location>
</feature>
<feature type="region of interest" description="Disordered" evidence="1">
    <location>
        <begin position="2179"/>
        <end position="2330"/>
    </location>
</feature>
<keyword evidence="2" id="KW-0812">Transmembrane</keyword>
<evidence type="ECO:0000256" key="2">
    <source>
        <dbReference type="SAM" id="Phobius"/>
    </source>
</evidence>
<name>A0A1X0NPG0_9TRYP</name>